<dbReference type="PANTHER" id="PTHR11831:SF4">
    <property type="entry name" value="SMALL RIBOSOMAL SUBUNIT PROTEIN US4M"/>
    <property type="match status" value="1"/>
</dbReference>
<evidence type="ECO:0000313" key="12">
    <source>
        <dbReference type="Proteomes" id="UP000094378"/>
    </source>
</evidence>
<sequence>MSRYTGSTFKKSRRYGFSILETGKEFSKGKKRTTAPGQHGARRTKLSGYGQQMQEKQKVKFMYGLTERQFRNTYAKAKKTTGITGTIFLQLLESRLDNVVYRMGLAATRQGARQLVSHGHILVNGKKLDIPSYSVKPGETIALKDKMHKNDKVIEAIASAERTVDFVKFDKKTFSGTYVRLPERNELNQEINDALVVEWYNRLIK</sequence>
<dbReference type="GO" id="GO:0006412">
    <property type="term" value="P:translation"/>
    <property type="evidence" value="ECO:0007669"/>
    <property type="project" value="UniProtKB-UniRule"/>
</dbReference>
<dbReference type="InterPro" id="IPR018079">
    <property type="entry name" value="Ribosomal_uS4_CS"/>
</dbReference>
<accession>A0A1B3SLG4</accession>
<dbReference type="Pfam" id="PF01479">
    <property type="entry name" value="S4"/>
    <property type="match status" value="1"/>
</dbReference>
<organism evidence="11 12">
    <name type="scientific">Spiroplasma helicoides</name>
    <dbReference type="NCBI Taxonomy" id="216938"/>
    <lineage>
        <taxon>Bacteria</taxon>
        <taxon>Bacillati</taxon>
        <taxon>Mycoplasmatota</taxon>
        <taxon>Mollicutes</taxon>
        <taxon>Entomoplasmatales</taxon>
        <taxon>Spiroplasmataceae</taxon>
        <taxon>Spiroplasma</taxon>
    </lineage>
</organism>
<dbReference type="RefSeq" id="WP_069116928.1">
    <property type="nucleotide sequence ID" value="NZ_CP017015.1"/>
</dbReference>
<dbReference type="SMART" id="SM00363">
    <property type="entry name" value="S4"/>
    <property type="match status" value="1"/>
</dbReference>
<evidence type="ECO:0000313" key="11">
    <source>
        <dbReference type="EMBL" id="AOG60750.1"/>
    </source>
</evidence>
<dbReference type="KEGG" id="shj:SHELI_v1c08010"/>
<dbReference type="PROSITE" id="PS00632">
    <property type="entry name" value="RIBOSOMAL_S4"/>
    <property type="match status" value="1"/>
</dbReference>
<protein>
    <recommendedName>
        <fullName evidence="6 7">Small ribosomal subunit protein uS4</fullName>
    </recommendedName>
</protein>
<dbReference type="FunFam" id="3.10.290.10:FF:000001">
    <property type="entry name" value="30S ribosomal protein S4"/>
    <property type="match status" value="1"/>
</dbReference>
<dbReference type="InterPro" id="IPR005709">
    <property type="entry name" value="Ribosomal_uS4_bac-type"/>
</dbReference>
<dbReference type="Pfam" id="PF00163">
    <property type="entry name" value="Ribosomal_S4"/>
    <property type="match status" value="1"/>
</dbReference>
<dbReference type="InterPro" id="IPR001912">
    <property type="entry name" value="Ribosomal_uS4_N"/>
</dbReference>
<evidence type="ECO:0000259" key="10">
    <source>
        <dbReference type="SMART" id="SM01390"/>
    </source>
</evidence>
<evidence type="ECO:0000256" key="8">
    <source>
        <dbReference type="RuleBase" id="RU003699"/>
    </source>
</evidence>
<keyword evidence="12" id="KW-1185">Reference proteome</keyword>
<feature type="domain" description="Small ribosomal subunit protein uS4 N-terminal" evidence="10">
    <location>
        <begin position="3"/>
        <end position="93"/>
    </location>
</feature>
<dbReference type="SUPFAM" id="SSF55174">
    <property type="entry name" value="Alpha-L RNA-binding motif"/>
    <property type="match status" value="1"/>
</dbReference>
<comment type="function">
    <text evidence="7">With S5 and S12 plays an important role in translational accuracy.</text>
</comment>
<evidence type="ECO:0000256" key="2">
    <source>
        <dbReference type="ARBA" id="ARBA00022730"/>
    </source>
</evidence>
<dbReference type="STRING" id="216938.SHELI_v1c08010"/>
<dbReference type="Proteomes" id="UP000094378">
    <property type="component" value="Chromosome"/>
</dbReference>
<comment type="subunit">
    <text evidence="7">Part of the 30S ribosomal subunit. Contacts protein S5. The interaction surface between S4 and S5 is involved in control of translational fidelity.</text>
</comment>
<dbReference type="GO" id="GO:0019843">
    <property type="term" value="F:rRNA binding"/>
    <property type="evidence" value="ECO:0007669"/>
    <property type="project" value="UniProtKB-UniRule"/>
</dbReference>
<keyword evidence="4 7" id="KW-0689">Ribosomal protein</keyword>
<dbReference type="InterPro" id="IPR022801">
    <property type="entry name" value="Ribosomal_uS4"/>
</dbReference>
<dbReference type="InterPro" id="IPR036986">
    <property type="entry name" value="S4_RNA-bd_sf"/>
</dbReference>
<comment type="similarity">
    <text evidence="1 7 8">Belongs to the universal ribosomal protein uS4 family.</text>
</comment>
<dbReference type="GO" id="GO:0003735">
    <property type="term" value="F:structural constituent of ribosome"/>
    <property type="evidence" value="ECO:0007669"/>
    <property type="project" value="InterPro"/>
</dbReference>
<dbReference type="Gene3D" id="3.10.290.10">
    <property type="entry name" value="RNA-binding S4 domain"/>
    <property type="match status" value="1"/>
</dbReference>
<feature type="domain" description="RNA-binding S4" evidence="9">
    <location>
        <begin position="94"/>
        <end position="162"/>
    </location>
</feature>
<keyword evidence="2 7" id="KW-0699">rRNA-binding</keyword>
<reference evidence="11 12" key="1">
    <citation type="submission" date="2016-08" db="EMBL/GenBank/DDBJ databases">
        <title>Complete genome sequence of Spiroplasma helicoides TABS-2 (DSM 22551).</title>
        <authorList>
            <person name="Shen W.-Y."/>
            <person name="Lo W.-S."/>
            <person name="Lai Y.-C."/>
            <person name="Kuo C.-H."/>
        </authorList>
    </citation>
    <scope>NUCLEOTIDE SEQUENCE [LARGE SCALE GENOMIC DNA]</scope>
    <source>
        <strain evidence="11 12">TABS-2</strain>
    </source>
</reference>
<dbReference type="NCBIfam" id="NF003717">
    <property type="entry name" value="PRK05327.1"/>
    <property type="match status" value="1"/>
</dbReference>
<evidence type="ECO:0000256" key="5">
    <source>
        <dbReference type="ARBA" id="ARBA00023274"/>
    </source>
</evidence>
<name>A0A1B3SLG4_9MOLU</name>
<proteinExistence type="inferred from homology"/>
<dbReference type="CDD" id="cd00165">
    <property type="entry name" value="S4"/>
    <property type="match status" value="1"/>
</dbReference>
<evidence type="ECO:0000256" key="3">
    <source>
        <dbReference type="ARBA" id="ARBA00022884"/>
    </source>
</evidence>
<evidence type="ECO:0000256" key="1">
    <source>
        <dbReference type="ARBA" id="ARBA00007465"/>
    </source>
</evidence>
<dbReference type="GO" id="GO:0042274">
    <property type="term" value="P:ribosomal small subunit biogenesis"/>
    <property type="evidence" value="ECO:0007669"/>
    <property type="project" value="TreeGrafter"/>
</dbReference>
<dbReference type="GO" id="GO:0015935">
    <property type="term" value="C:small ribosomal subunit"/>
    <property type="evidence" value="ECO:0007669"/>
    <property type="project" value="InterPro"/>
</dbReference>
<dbReference type="EMBL" id="CP017015">
    <property type="protein sequence ID" value="AOG60750.1"/>
    <property type="molecule type" value="Genomic_DNA"/>
</dbReference>
<dbReference type="HAMAP" id="MF_01306_B">
    <property type="entry name" value="Ribosomal_uS4_B"/>
    <property type="match status" value="1"/>
</dbReference>
<dbReference type="SMART" id="SM01390">
    <property type="entry name" value="Ribosomal_S4"/>
    <property type="match status" value="1"/>
</dbReference>
<keyword evidence="3 7" id="KW-0694">RNA-binding</keyword>
<keyword evidence="5 7" id="KW-0687">Ribonucleoprotein</keyword>
<dbReference type="OrthoDB" id="9803672at2"/>
<dbReference type="PROSITE" id="PS50889">
    <property type="entry name" value="S4"/>
    <property type="match status" value="1"/>
</dbReference>
<evidence type="ECO:0000256" key="6">
    <source>
        <dbReference type="ARBA" id="ARBA00035254"/>
    </source>
</evidence>
<dbReference type="Gene3D" id="1.10.1050.10">
    <property type="entry name" value="Ribosomal Protein S4 Delta 41, Chain A, domain 1"/>
    <property type="match status" value="1"/>
</dbReference>
<comment type="function">
    <text evidence="7">One of the primary rRNA binding proteins, it binds directly to 16S rRNA where it nucleates assembly of the body of the 30S subunit.</text>
</comment>
<dbReference type="AlphaFoldDB" id="A0A1B3SLG4"/>
<evidence type="ECO:0000256" key="4">
    <source>
        <dbReference type="ARBA" id="ARBA00022980"/>
    </source>
</evidence>
<dbReference type="PANTHER" id="PTHR11831">
    <property type="entry name" value="30S 40S RIBOSOMAL PROTEIN"/>
    <property type="match status" value="1"/>
</dbReference>
<gene>
    <name evidence="7 11" type="primary">rpsD</name>
    <name evidence="11" type="ORF">SHELI_v1c08010</name>
</gene>
<evidence type="ECO:0000259" key="9">
    <source>
        <dbReference type="SMART" id="SM00363"/>
    </source>
</evidence>
<dbReference type="PATRIC" id="fig|216938.3.peg.814"/>
<dbReference type="NCBIfam" id="TIGR01017">
    <property type="entry name" value="rpsD_bact"/>
    <property type="match status" value="1"/>
</dbReference>
<evidence type="ECO:0000256" key="7">
    <source>
        <dbReference type="HAMAP-Rule" id="MF_01306"/>
    </source>
</evidence>
<dbReference type="InterPro" id="IPR002942">
    <property type="entry name" value="S4_RNA-bd"/>
</dbReference>